<evidence type="ECO:0000313" key="1">
    <source>
        <dbReference type="EMBL" id="UOD49287.1"/>
    </source>
</evidence>
<organism evidence="1 2">
    <name type="scientific">Orrella daihaiensis</name>
    <dbReference type="NCBI Taxonomy" id="2782176"/>
    <lineage>
        <taxon>Bacteria</taxon>
        <taxon>Pseudomonadati</taxon>
        <taxon>Pseudomonadota</taxon>
        <taxon>Betaproteobacteria</taxon>
        <taxon>Burkholderiales</taxon>
        <taxon>Alcaligenaceae</taxon>
        <taxon>Orrella</taxon>
    </lineage>
</organism>
<dbReference type="Proteomes" id="UP000831607">
    <property type="component" value="Chromosome"/>
</dbReference>
<sequence length="308" mass="34491">MTIFIPNALPSANASPALVEPFAIRYPKLAHLFNARHAKNQPWPVSDQGCTPAEGLLLLELGYEPESNATIGSGLGPLHARSTHSGQSVWVAQLCGIVITQERATVVPLDLIDARAEDIVALEHAAQSLFSPDADGILIEPLGQGLWRVHGDFPCGSKTISPLALMGQDLGDWWPTDNAWRSWRKRVNEIQMAWHNHPVNQTRESEGLPAINTIWLYGGGKGFTPNQALDQHWLDALSLFASRGDWSGWLDAWEELEPALLKAEPDREIVLTGDDRIVRLQNAPKRWWRNLFAKEQSDSWRNWWLNQN</sequence>
<reference evidence="1 2" key="1">
    <citation type="submission" date="2020-11" db="EMBL/GenBank/DDBJ databases">
        <title>Algicoccus daihaiensis sp.nov., isolated from Daihai Lake in Inner Mongolia.</title>
        <authorList>
            <person name="Kai J."/>
        </authorList>
    </citation>
    <scope>NUCLEOTIDE SEQUENCE [LARGE SCALE GENOMIC DNA]</scope>
    <source>
        <strain evidence="2">f23</strain>
    </source>
</reference>
<keyword evidence="2" id="KW-1185">Reference proteome</keyword>
<evidence type="ECO:0008006" key="3">
    <source>
        <dbReference type="Google" id="ProtNLM"/>
    </source>
</evidence>
<gene>
    <name evidence="1" type="ORF">DHf2319_07205</name>
</gene>
<proteinExistence type="predicted"/>
<accession>A0ABY4AGA4</accession>
<name>A0ABY4AGA4_9BURK</name>
<protein>
    <recommendedName>
        <fullName evidence="3">Cofactor-independent phosphoglycerate mutase</fullName>
    </recommendedName>
</protein>
<dbReference type="EMBL" id="CP063982">
    <property type="protein sequence ID" value="UOD49287.1"/>
    <property type="molecule type" value="Genomic_DNA"/>
</dbReference>
<evidence type="ECO:0000313" key="2">
    <source>
        <dbReference type="Proteomes" id="UP000831607"/>
    </source>
</evidence>
<dbReference type="RefSeq" id="WP_243477408.1">
    <property type="nucleotide sequence ID" value="NZ_CP063982.1"/>
</dbReference>